<protein>
    <recommendedName>
        <fullName evidence="4">Lipoprotein</fullName>
    </recommendedName>
</protein>
<dbReference type="Proteomes" id="UP000596827">
    <property type="component" value="Unassembled WGS sequence"/>
</dbReference>
<proteinExistence type="predicted"/>
<dbReference type="PROSITE" id="PS51257">
    <property type="entry name" value="PROKAR_LIPOPROTEIN"/>
    <property type="match status" value="1"/>
</dbReference>
<feature type="chain" id="PRO_5038070444" description="Lipoprotein" evidence="1">
    <location>
        <begin position="21"/>
        <end position="130"/>
    </location>
</feature>
<name>A0A923MEH8_9BURK</name>
<accession>A0A923MEH8</accession>
<evidence type="ECO:0000313" key="3">
    <source>
        <dbReference type="Proteomes" id="UP000596827"/>
    </source>
</evidence>
<keyword evidence="1" id="KW-0732">Signal</keyword>
<keyword evidence="3" id="KW-1185">Reference proteome</keyword>
<evidence type="ECO:0000256" key="1">
    <source>
        <dbReference type="SAM" id="SignalP"/>
    </source>
</evidence>
<gene>
    <name evidence="2" type="ORF">H8R02_26795</name>
</gene>
<dbReference type="RefSeq" id="WP_187084584.1">
    <property type="nucleotide sequence ID" value="NZ_JACORU010000014.1"/>
</dbReference>
<evidence type="ECO:0008006" key="4">
    <source>
        <dbReference type="Google" id="ProtNLM"/>
    </source>
</evidence>
<reference evidence="2" key="1">
    <citation type="submission" date="2020-08" db="EMBL/GenBank/DDBJ databases">
        <title>Ramlibacter sp. GTP1 16S ribosomal RNA gene genome sequencing and assembly.</title>
        <authorList>
            <person name="Kang M."/>
        </authorList>
    </citation>
    <scope>NUCLEOTIDE SEQUENCE</scope>
    <source>
        <strain evidence="2">GTP1</strain>
    </source>
</reference>
<feature type="signal peptide" evidence="1">
    <location>
        <begin position="1"/>
        <end position="20"/>
    </location>
</feature>
<comment type="caution">
    <text evidence="2">The sequence shown here is derived from an EMBL/GenBank/DDBJ whole genome shotgun (WGS) entry which is preliminary data.</text>
</comment>
<dbReference type="EMBL" id="JACORU010000014">
    <property type="protein sequence ID" value="MBC5768101.1"/>
    <property type="molecule type" value="Genomic_DNA"/>
</dbReference>
<evidence type="ECO:0000313" key="2">
    <source>
        <dbReference type="EMBL" id="MBC5768101.1"/>
    </source>
</evidence>
<organism evidence="2 3">
    <name type="scientific">Ramlibacter albus</name>
    <dbReference type="NCBI Taxonomy" id="2079448"/>
    <lineage>
        <taxon>Bacteria</taxon>
        <taxon>Pseudomonadati</taxon>
        <taxon>Pseudomonadota</taxon>
        <taxon>Betaproteobacteria</taxon>
        <taxon>Burkholderiales</taxon>
        <taxon>Comamonadaceae</taxon>
        <taxon>Ramlibacter</taxon>
    </lineage>
</organism>
<sequence>MKAVAAITAISVFLGGCATASKDVATAYVSPLQYQNYDCDQLAAESQRLSGRAQQLGARLDEAAANDKAITGVALLLFWPAAFALGGTKTQEAEYGRLKGEAEAIQQAAIARKCSGITPGTPATPAPAKS</sequence>
<dbReference type="AlphaFoldDB" id="A0A923MEH8"/>